<sequence>MLAAGCGCSSVRGSRAFGAEHREVWEGRLGRWSSRCFREAYAIGNHGPARGPLPDADATQAVDASKAMYTIHSAHFYPVDTSGGASRSPPITLCMYPRTARLTAVGIPLARI</sequence>
<dbReference type="EMBL" id="KB446559">
    <property type="protein sequence ID" value="EME82261.1"/>
    <property type="molecule type" value="Genomic_DNA"/>
</dbReference>
<dbReference type="HOGENOM" id="CLU_2146960_0_0_1"/>
<dbReference type="KEGG" id="pfj:MYCFIDRAFT_175812"/>
<name>M3ACI7_PSEFD</name>
<dbReference type="AlphaFoldDB" id="M3ACI7"/>
<organism evidence="1 2">
    <name type="scientific">Pseudocercospora fijiensis (strain CIRAD86)</name>
    <name type="common">Black leaf streak disease fungus</name>
    <name type="synonym">Mycosphaerella fijiensis</name>
    <dbReference type="NCBI Taxonomy" id="383855"/>
    <lineage>
        <taxon>Eukaryota</taxon>
        <taxon>Fungi</taxon>
        <taxon>Dikarya</taxon>
        <taxon>Ascomycota</taxon>
        <taxon>Pezizomycotina</taxon>
        <taxon>Dothideomycetes</taxon>
        <taxon>Dothideomycetidae</taxon>
        <taxon>Mycosphaerellales</taxon>
        <taxon>Mycosphaerellaceae</taxon>
        <taxon>Pseudocercospora</taxon>
    </lineage>
</organism>
<gene>
    <name evidence="1" type="ORF">MYCFIDRAFT_175812</name>
</gene>
<dbReference type="RefSeq" id="XP_007927661.1">
    <property type="nucleotide sequence ID" value="XM_007929470.1"/>
</dbReference>
<accession>M3ACI7</accession>
<evidence type="ECO:0000313" key="2">
    <source>
        <dbReference type="Proteomes" id="UP000016932"/>
    </source>
</evidence>
<proteinExistence type="predicted"/>
<evidence type="ECO:0000313" key="1">
    <source>
        <dbReference type="EMBL" id="EME82261.1"/>
    </source>
</evidence>
<dbReference type="VEuPathDB" id="FungiDB:MYCFIDRAFT_175812"/>
<dbReference type="Proteomes" id="UP000016932">
    <property type="component" value="Unassembled WGS sequence"/>
</dbReference>
<protein>
    <submittedName>
        <fullName evidence="1">Uncharacterized protein</fullName>
    </submittedName>
</protein>
<dbReference type="GeneID" id="19333442"/>
<keyword evidence="2" id="KW-1185">Reference proteome</keyword>
<reference evidence="1 2" key="1">
    <citation type="journal article" date="2012" name="PLoS Pathog.">
        <title>Diverse lifestyles and strategies of plant pathogenesis encoded in the genomes of eighteen Dothideomycetes fungi.</title>
        <authorList>
            <person name="Ohm R.A."/>
            <person name="Feau N."/>
            <person name="Henrissat B."/>
            <person name="Schoch C.L."/>
            <person name="Horwitz B.A."/>
            <person name="Barry K.W."/>
            <person name="Condon B.J."/>
            <person name="Copeland A.C."/>
            <person name="Dhillon B."/>
            <person name="Glaser F."/>
            <person name="Hesse C.N."/>
            <person name="Kosti I."/>
            <person name="LaButti K."/>
            <person name="Lindquist E.A."/>
            <person name="Lucas S."/>
            <person name="Salamov A.A."/>
            <person name="Bradshaw R.E."/>
            <person name="Ciuffetti L."/>
            <person name="Hamelin R.C."/>
            <person name="Kema G.H.J."/>
            <person name="Lawrence C."/>
            <person name="Scott J.A."/>
            <person name="Spatafora J.W."/>
            <person name="Turgeon B.G."/>
            <person name="de Wit P.J.G.M."/>
            <person name="Zhong S."/>
            <person name="Goodwin S.B."/>
            <person name="Grigoriev I.V."/>
        </authorList>
    </citation>
    <scope>NUCLEOTIDE SEQUENCE [LARGE SCALE GENOMIC DNA]</scope>
    <source>
        <strain evidence="1 2">CIRAD86</strain>
    </source>
</reference>